<reference evidence="2 3" key="1">
    <citation type="submission" date="2018-02" db="EMBL/GenBank/DDBJ databases">
        <title>Draft genome of wild Prunus yedoensis var. nudiflora.</title>
        <authorList>
            <person name="Baek S."/>
            <person name="Kim J.-H."/>
            <person name="Choi K."/>
            <person name="Kim G.-B."/>
            <person name="Cho A."/>
            <person name="Jang H."/>
            <person name="Shin C.-H."/>
            <person name="Yu H.-J."/>
            <person name="Mun J.-H."/>
        </authorList>
    </citation>
    <scope>NUCLEOTIDE SEQUENCE [LARGE SCALE GENOMIC DNA]</scope>
    <source>
        <strain evidence="3">cv. Jeju island</strain>
        <tissue evidence="2">Leaf</tissue>
    </source>
</reference>
<feature type="compositionally biased region" description="Polar residues" evidence="1">
    <location>
        <begin position="42"/>
        <end position="62"/>
    </location>
</feature>
<name>A0A314YY48_PRUYE</name>
<sequence length="99" mass="10667">MKVQLLQQKLLLLHNKVGWTRSMVRDMGRGLARGLARGRANIGSSQSAAPTQESSNPSSTCVTAKPGSILIPAIRRGTFKRAAIRGGTFKRPTQVLSQP</sequence>
<dbReference type="Proteomes" id="UP000250321">
    <property type="component" value="Unassembled WGS sequence"/>
</dbReference>
<evidence type="ECO:0000313" key="2">
    <source>
        <dbReference type="EMBL" id="PQQ11017.1"/>
    </source>
</evidence>
<evidence type="ECO:0000256" key="1">
    <source>
        <dbReference type="SAM" id="MobiDB-lite"/>
    </source>
</evidence>
<dbReference type="OrthoDB" id="10532277at2759"/>
<protein>
    <submittedName>
        <fullName evidence="2">Uncharacterized protein</fullName>
    </submittedName>
</protein>
<accession>A0A314YY48</accession>
<comment type="caution">
    <text evidence="2">The sequence shown here is derived from an EMBL/GenBank/DDBJ whole genome shotgun (WGS) entry which is preliminary data.</text>
</comment>
<proteinExistence type="predicted"/>
<dbReference type="EMBL" id="PJQY01000431">
    <property type="protein sequence ID" value="PQQ11017.1"/>
    <property type="molecule type" value="Genomic_DNA"/>
</dbReference>
<dbReference type="AlphaFoldDB" id="A0A314YY48"/>
<gene>
    <name evidence="2" type="ORF">Pyn_23548</name>
</gene>
<feature type="region of interest" description="Disordered" evidence="1">
    <location>
        <begin position="35"/>
        <end position="64"/>
    </location>
</feature>
<organism evidence="2 3">
    <name type="scientific">Prunus yedoensis var. nudiflora</name>
    <dbReference type="NCBI Taxonomy" id="2094558"/>
    <lineage>
        <taxon>Eukaryota</taxon>
        <taxon>Viridiplantae</taxon>
        <taxon>Streptophyta</taxon>
        <taxon>Embryophyta</taxon>
        <taxon>Tracheophyta</taxon>
        <taxon>Spermatophyta</taxon>
        <taxon>Magnoliopsida</taxon>
        <taxon>eudicotyledons</taxon>
        <taxon>Gunneridae</taxon>
        <taxon>Pentapetalae</taxon>
        <taxon>rosids</taxon>
        <taxon>fabids</taxon>
        <taxon>Rosales</taxon>
        <taxon>Rosaceae</taxon>
        <taxon>Amygdaloideae</taxon>
        <taxon>Amygdaleae</taxon>
        <taxon>Prunus</taxon>
    </lineage>
</organism>
<evidence type="ECO:0000313" key="3">
    <source>
        <dbReference type="Proteomes" id="UP000250321"/>
    </source>
</evidence>
<keyword evidence="3" id="KW-1185">Reference proteome</keyword>